<dbReference type="InterPro" id="IPR010978">
    <property type="entry name" value="tRNA-bd_arm"/>
</dbReference>
<evidence type="ECO:0000256" key="5">
    <source>
        <dbReference type="ARBA" id="ARBA00022917"/>
    </source>
</evidence>
<feature type="region of interest" description="Disordered" evidence="9">
    <location>
        <begin position="447"/>
        <end position="482"/>
    </location>
</feature>
<evidence type="ECO:0000313" key="11">
    <source>
        <dbReference type="EMBL" id="JAC65227.1"/>
    </source>
</evidence>
<reference evidence="11" key="1">
    <citation type="submission" date="2014-05" db="EMBL/GenBank/DDBJ databases">
        <title>The transcriptome of the halophilic microalga Tetraselmis sp. GSL018 isolated from the Great Salt Lake, Utah.</title>
        <authorList>
            <person name="Jinkerson R.E."/>
            <person name="D'Adamo S."/>
            <person name="Posewitz M.C."/>
        </authorList>
    </citation>
    <scope>NUCLEOTIDE SEQUENCE</scope>
    <source>
        <strain evidence="11">GSL018</strain>
    </source>
</reference>
<evidence type="ECO:0000256" key="9">
    <source>
        <dbReference type="SAM" id="MobiDB-lite"/>
    </source>
</evidence>
<dbReference type="InterPro" id="IPR006195">
    <property type="entry name" value="aa-tRNA-synth_II"/>
</dbReference>
<dbReference type="Pfam" id="PF02403">
    <property type="entry name" value="Seryl_tRNA_N"/>
    <property type="match status" value="1"/>
</dbReference>
<sequence>MLRCAMYGPRVTSAVGHPVFCKASLWKARCCLTNATGSHKSSSLVHRDKCRNVTVGSASVKSDNESTVETTAAEDVTAPSFRAFLDFKFIRDNVELLSSNAKMRNSSADVPAVASLYDQYVDIKTRTDDVRASRNENSKAMKGKLSDEQRAAVIEEGKQLKEELAALEKELEVLEAKLQREGQKIPNLTHPDVPVAEDEASATVLREVGSPPDFGFKPLDHTALGEALDIIDFENAAVVSGSKFYYLKGAAALLELALVNWAMSKVVARGFRPTITPDLVRESVLEKCGFQPRMENTQTYSVEGSDLCLTGTAEIPLGGLYMDRIIPEEELPIRMAAFGRCFRTEAGAAGMATKGLYRVHQFSKVEMFVIGTPEQSEALHQELLDIEADMYEELGLHFKVLDMPSCDLGAPAYRKFDIEAWMPGLGRFGEISSASNCTDFQSRRLNIRYRPVPPKEPDADGADADGKQKSNNKKKNKKAKVPTRFVHTLNGTACAVPRMIVAILETFQQEDGSVAIPEPLRPYLGGMDAIRPPAAP</sequence>
<dbReference type="GO" id="GO:0005524">
    <property type="term" value="F:ATP binding"/>
    <property type="evidence" value="ECO:0007669"/>
    <property type="project" value="UniProtKB-KW"/>
</dbReference>
<dbReference type="InterPro" id="IPR045864">
    <property type="entry name" value="aa-tRNA-synth_II/BPL/LPL"/>
</dbReference>
<name>A0A061QX49_9CHLO</name>
<feature type="domain" description="Aminoacyl-transfer RNA synthetases class-II family profile" evidence="10">
    <location>
        <begin position="268"/>
        <end position="517"/>
    </location>
</feature>
<dbReference type="InterPro" id="IPR042103">
    <property type="entry name" value="SerRS_1_N_sf"/>
</dbReference>
<dbReference type="Gene3D" id="3.30.930.10">
    <property type="entry name" value="Bira Bifunctional Protein, Domain 2"/>
    <property type="match status" value="1"/>
</dbReference>
<dbReference type="SUPFAM" id="SSF46589">
    <property type="entry name" value="tRNA-binding arm"/>
    <property type="match status" value="1"/>
</dbReference>
<evidence type="ECO:0000256" key="7">
    <source>
        <dbReference type="ARBA" id="ARBA00031113"/>
    </source>
</evidence>
<proteinExistence type="predicted"/>
<dbReference type="InterPro" id="IPR002317">
    <property type="entry name" value="Ser-tRNA-ligase_type_1"/>
</dbReference>
<dbReference type="CDD" id="cd00770">
    <property type="entry name" value="SerRS_core"/>
    <property type="match status" value="1"/>
</dbReference>
<accession>A0A061QX49</accession>
<dbReference type="GO" id="GO:0006434">
    <property type="term" value="P:seryl-tRNA aminoacylation"/>
    <property type="evidence" value="ECO:0007669"/>
    <property type="project" value="InterPro"/>
</dbReference>
<keyword evidence="2" id="KW-0436">Ligase</keyword>
<keyword evidence="3" id="KW-0547">Nucleotide-binding</keyword>
<feature type="compositionally biased region" description="Basic residues" evidence="9">
    <location>
        <begin position="470"/>
        <end position="481"/>
    </location>
</feature>
<dbReference type="GO" id="GO:0004828">
    <property type="term" value="F:serine-tRNA ligase activity"/>
    <property type="evidence" value="ECO:0007669"/>
    <property type="project" value="UniProtKB-EC"/>
</dbReference>
<keyword evidence="8" id="KW-0175">Coiled coil</keyword>
<dbReference type="Pfam" id="PF00587">
    <property type="entry name" value="tRNA-synt_2b"/>
    <property type="match status" value="1"/>
</dbReference>
<dbReference type="SUPFAM" id="SSF55681">
    <property type="entry name" value="Class II aaRS and biotin synthetases"/>
    <property type="match status" value="1"/>
</dbReference>
<dbReference type="EMBL" id="GBEZ01021528">
    <property type="protein sequence ID" value="JAC65227.1"/>
    <property type="molecule type" value="Transcribed_RNA"/>
</dbReference>
<evidence type="ECO:0000256" key="4">
    <source>
        <dbReference type="ARBA" id="ARBA00022840"/>
    </source>
</evidence>
<evidence type="ECO:0000259" key="10">
    <source>
        <dbReference type="PROSITE" id="PS50862"/>
    </source>
</evidence>
<dbReference type="PANTHER" id="PTHR11778">
    <property type="entry name" value="SERYL-TRNA SYNTHETASE"/>
    <property type="match status" value="1"/>
</dbReference>
<dbReference type="InterPro" id="IPR033729">
    <property type="entry name" value="SerRS_core"/>
</dbReference>
<evidence type="ECO:0000256" key="6">
    <source>
        <dbReference type="ARBA" id="ARBA00023146"/>
    </source>
</evidence>
<dbReference type="PRINTS" id="PR00981">
    <property type="entry name" value="TRNASYNTHSER"/>
</dbReference>
<keyword evidence="5" id="KW-0648">Protein biosynthesis</keyword>
<dbReference type="NCBIfam" id="TIGR00414">
    <property type="entry name" value="serS"/>
    <property type="match status" value="1"/>
</dbReference>
<organism evidence="11">
    <name type="scientific">Tetraselmis sp. GSL018</name>
    <dbReference type="NCBI Taxonomy" id="582737"/>
    <lineage>
        <taxon>Eukaryota</taxon>
        <taxon>Viridiplantae</taxon>
        <taxon>Chlorophyta</taxon>
        <taxon>core chlorophytes</taxon>
        <taxon>Chlorodendrophyceae</taxon>
        <taxon>Chlorodendrales</taxon>
        <taxon>Chlorodendraceae</taxon>
        <taxon>Tetraselmis</taxon>
    </lineage>
</organism>
<evidence type="ECO:0000256" key="3">
    <source>
        <dbReference type="ARBA" id="ARBA00022741"/>
    </source>
</evidence>
<feature type="compositionally biased region" description="Basic and acidic residues" evidence="9">
    <location>
        <begin position="453"/>
        <end position="468"/>
    </location>
</feature>
<dbReference type="FunFam" id="3.30.930.10:FF:000055">
    <property type="entry name" value="Serine--tRNA ligase"/>
    <property type="match status" value="1"/>
</dbReference>
<gene>
    <name evidence="11" type="primary">SERS</name>
    <name evidence="11" type="ORF">TSPGSL018_16502</name>
</gene>
<dbReference type="EC" id="6.1.1.11" evidence="1"/>
<dbReference type="GO" id="GO:0005737">
    <property type="term" value="C:cytoplasm"/>
    <property type="evidence" value="ECO:0007669"/>
    <property type="project" value="UniProtKB-ARBA"/>
</dbReference>
<keyword evidence="6 11" id="KW-0030">Aminoacyl-tRNA synthetase</keyword>
<evidence type="ECO:0000256" key="2">
    <source>
        <dbReference type="ARBA" id="ARBA00022598"/>
    </source>
</evidence>
<feature type="coiled-coil region" evidence="8">
    <location>
        <begin position="150"/>
        <end position="184"/>
    </location>
</feature>
<evidence type="ECO:0000256" key="8">
    <source>
        <dbReference type="SAM" id="Coils"/>
    </source>
</evidence>
<dbReference type="Gene3D" id="1.10.287.40">
    <property type="entry name" value="Serine-tRNA synthetase, tRNA binding domain"/>
    <property type="match status" value="1"/>
</dbReference>
<protein>
    <recommendedName>
        <fullName evidence="1">serine--tRNA ligase</fullName>
        <ecNumber evidence="1">6.1.1.11</ecNumber>
    </recommendedName>
    <alternativeName>
        <fullName evidence="7">Seryl-tRNA synthetase</fullName>
    </alternativeName>
</protein>
<dbReference type="InterPro" id="IPR015866">
    <property type="entry name" value="Ser-tRNA-synth_1_N"/>
</dbReference>
<evidence type="ECO:0000256" key="1">
    <source>
        <dbReference type="ARBA" id="ARBA00012840"/>
    </source>
</evidence>
<dbReference type="AlphaFoldDB" id="A0A061QX49"/>
<dbReference type="InterPro" id="IPR002314">
    <property type="entry name" value="aa-tRNA-synt_IIb"/>
</dbReference>
<keyword evidence="4" id="KW-0067">ATP-binding</keyword>
<dbReference type="PROSITE" id="PS50862">
    <property type="entry name" value="AA_TRNA_LIGASE_II"/>
    <property type="match status" value="1"/>
</dbReference>